<evidence type="ECO:0000313" key="3">
    <source>
        <dbReference type="Proteomes" id="UP001519460"/>
    </source>
</evidence>
<dbReference type="EMBL" id="JACVVK020000002">
    <property type="protein sequence ID" value="KAK7508225.1"/>
    <property type="molecule type" value="Genomic_DNA"/>
</dbReference>
<keyword evidence="3" id="KW-1185">Reference proteome</keyword>
<proteinExistence type="predicted"/>
<organism evidence="2 3">
    <name type="scientific">Batillaria attramentaria</name>
    <dbReference type="NCBI Taxonomy" id="370345"/>
    <lineage>
        <taxon>Eukaryota</taxon>
        <taxon>Metazoa</taxon>
        <taxon>Spiralia</taxon>
        <taxon>Lophotrochozoa</taxon>
        <taxon>Mollusca</taxon>
        <taxon>Gastropoda</taxon>
        <taxon>Caenogastropoda</taxon>
        <taxon>Sorbeoconcha</taxon>
        <taxon>Cerithioidea</taxon>
        <taxon>Batillariidae</taxon>
        <taxon>Batillaria</taxon>
    </lineage>
</organism>
<sequence length="90" mass="9478">MDVSVDTLRHELKMDLESQCTSKEETPAGSGCSSSSDATRLRSGSSDAISRRPAVCGNKSLSVRSRRSVGSIHEVVSSTGPKLKALLADV</sequence>
<evidence type="ECO:0000313" key="2">
    <source>
        <dbReference type="EMBL" id="KAK7508225.1"/>
    </source>
</evidence>
<dbReference type="Proteomes" id="UP001519460">
    <property type="component" value="Unassembled WGS sequence"/>
</dbReference>
<gene>
    <name evidence="2" type="ORF">BaRGS_00000464</name>
</gene>
<feature type="region of interest" description="Disordered" evidence="1">
    <location>
        <begin position="16"/>
        <end position="52"/>
    </location>
</feature>
<accession>A0ABD0M9A5</accession>
<feature type="compositionally biased region" description="Basic and acidic residues" evidence="1">
    <location>
        <begin position="16"/>
        <end position="26"/>
    </location>
</feature>
<dbReference type="AlphaFoldDB" id="A0ABD0M9A5"/>
<evidence type="ECO:0000256" key="1">
    <source>
        <dbReference type="SAM" id="MobiDB-lite"/>
    </source>
</evidence>
<comment type="caution">
    <text evidence="2">The sequence shown here is derived from an EMBL/GenBank/DDBJ whole genome shotgun (WGS) entry which is preliminary data.</text>
</comment>
<name>A0ABD0M9A5_9CAEN</name>
<reference evidence="2 3" key="1">
    <citation type="journal article" date="2023" name="Sci. Data">
        <title>Genome assembly of the Korean intertidal mud-creeper Batillaria attramentaria.</title>
        <authorList>
            <person name="Patra A.K."/>
            <person name="Ho P.T."/>
            <person name="Jun S."/>
            <person name="Lee S.J."/>
            <person name="Kim Y."/>
            <person name="Won Y.J."/>
        </authorList>
    </citation>
    <scope>NUCLEOTIDE SEQUENCE [LARGE SCALE GENOMIC DNA]</scope>
    <source>
        <strain evidence="2">Wonlab-2016</strain>
    </source>
</reference>
<protein>
    <submittedName>
        <fullName evidence="2">Uncharacterized protein</fullName>
    </submittedName>
</protein>
<feature type="compositionally biased region" description="Polar residues" evidence="1">
    <location>
        <begin position="31"/>
        <end position="48"/>
    </location>
</feature>